<keyword evidence="3" id="KW-1185">Reference proteome</keyword>
<feature type="chain" id="PRO_5017284276" description="Lipoprotein" evidence="1">
    <location>
        <begin position="22"/>
        <end position="108"/>
    </location>
</feature>
<dbReference type="RefSeq" id="WP_147371677.1">
    <property type="nucleotide sequence ID" value="NZ_QWLA01000076.1"/>
</dbReference>
<accession>A0A399EFP4</accession>
<reference evidence="2 3" key="1">
    <citation type="submission" date="2018-08" db="EMBL/GenBank/DDBJ databases">
        <title>Meiothermus roseus NBRC 110900 genome sequencing project.</title>
        <authorList>
            <person name="Da Costa M.S."/>
            <person name="Albuquerque L."/>
            <person name="Raposo P."/>
            <person name="Froufe H.J.C."/>
            <person name="Barroso C.S."/>
            <person name="Egas C."/>
        </authorList>
    </citation>
    <scope>NUCLEOTIDE SEQUENCE [LARGE SCALE GENOMIC DNA]</scope>
    <source>
        <strain evidence="2 3">NBRC 110900</strain>
    </source>
</reference>
<comment type="caution">
    <text evidence="2">The sequence shown here is derived from an EMBL/GenBank/DDBJ whole genome shotgun (WGS) entry which is preliminary data.</text>
</comment>
<dbReference type="PROSITE" id="PS51257">
    <property type="entry name" value="PROKAR_LIPOPROTEIN"/>
    <property type="match status" value="1"/>
</dbReference>
<evidence type="ECO:0008006" key="4">
    <source>
        <dbReference type="Google" id="ProtNLM"/>
    </source>
</evidence>
<keyword evidence="1" id="KW-0732">Signal</keyword>
<dbReference type="AlphaFoldDB" id="A0A399EFP4"/>
<sequence length="108" mass="11968">MRWTLALLALALSACNQPAPGSQPSPPGVIDPSKQGCNREALWVEFRLEQGTYRVTQTAPGLEPILYETMPDVVGYGTRVETPQAEFRFKRLEDGQSWSASLPYNPCL</sequence>
<dbReference type="Proteomes" id="UP000265341">
    <property type="component" value="Unassembled WGS sequence"/>
</dbReference>
<evidence type="ECO:0000313" key="2">
    <source>
        <dbReference type="EMBL" id="RIH83477.1"/>
    </source>
</evidence>
<evidence type="ECO:0000313" key="3">
    <source>
        <dbReference type="Proteomes" id="UP000265341"/>
    </source>
</evidence>
<gene>
    <name evidence="2" type="ORF">Mrose_03027</name>
</gene>
<name>A0A399EFP4_9DEIN</name>
<evidence type="ECO:0000256" key="1">
    <source>
        <dbReference type="SAM" id="SignalP"/>
    </source>
</evidence>
<organism evidence="2 3">
    <name type="scientific">Calidithermus roseus</name>
    <dbReference type="NCBI Taxonomy" id="1644118"/>
    <lineage>
        <taxon>Bacteria</taxon>
        <taxon>Thermotogati</taxon>
        <taxon>Deinococcota</taxon>
        <taxon>Deinococci</taxon>
        <taxon>Thermales</taxon>
        <taxon>Thermaceae</taxon>
        <taxon>Calidithermus</taxon>
    </lineage>
</organism>
<protein>
    <recommendedName>
        <fullName evidence="4">Lipoprotein</fullName>
    </recommendedName>
</protein>
<dbReference type="EMBL" id="QWLA01000076">
    <property type="protein sequence ID" value="RIH83477.1"/>
    <property type="molecule type" value="Genomic_DNA"/>
</dbReference>
<proteinExistence type="predicted"/>
<feature type="signal peptide" evidence="1">
    <location>
        <begin position="1"/>
        <end position="21"/>
    </location>
</feature>
<dbReference type="OrthoDB" id="34426at2"/>